<organism evidence="15 16">
    <name type="scientific">Gongylonema pulchrum</name>
    <dbReference type="NCBI Taxonomy" id="637853"/>
    <lineage>
        <taxon>Eukaryota</taxon>
        <taxon>Metazoa</taxon>
        <taxon>Ecdysozoa</taxon>
        <taxon>Nematoda</taxon>
        <taxon>Chromadorea</taxon>
        <taxon>Rhabditida</taxon>
        <taxon>Spirurina</taxon>
        <taxon>Spiruromorpha</taxon>
        <taxon>Spiruroidea</taxon>
        <taxon>Gongylonematidae</taxon>
        <taxon>Gongylonema</taxon>
    </lineage>
</organism>
<keyword evidence="8" id="KW-0131">Cell cycle</keyword>
<evidence type="ECO:0000256" key="5">
    <source>
        <dbReference type="ARBA" id="ARBA00022618"/>
    </source>
</evidence>
<keyword evidence="16" id="KW-1185">Reference proteome</keyword>
<comment type="subunit">
    <text evidence="12">Belongs to the multiprotein complex Integrator, at least composed of IntS1, IntS2, IntS3, IntS4, omd/IntS5, IntS6, defl/IntS7, IntS8, IntS9, IntS10, IntS11, IntS12, asun/IntS13, IntS14 and IntS15. The core complex associates with protein phosphatase 2A subunits mts/PP2A and Pp2A-29B, to form the Integrator-PP2A (INTAC) complex.</text>
</comment>
<dbReference type="PANTHER" id="PTHR12955">
    <property type="entry name" value="SARCOMA ANTIGEN NY-SAR-95-RELATED"/>
    <property type="match status" value="1"/>
</dbReference>
<keyword evidence="5" id="KW-0132">Cell division</keyword>
<dbReference type="GO" id="GO:0032039">
    <property type="term" value="C:integrator complex"/>
    <property type="evidence" value="ECO:0007669"/>
    <property type="project" value="TreeGrafter"/>
</dbReference>
<evidence type="ECO:0000256" key="12">
    <source>
        <dbReference type="ARBA" id="ARBA00065185"/>
    </source>
</evidence>
<proteinExistence type="inferred from homology"/>
<sequence>MKDSAPGQVRSGGTVKKSLWTRSVESAFEFHRIVEDIYPDGVRLIRFVVSDFVGRFLTPNWGAKLISLDELLKSFGVCGIPDPEADLSSCSIINGISMAVEAISELTELQKKQVELNSGIDGFRKRRRDVSPGEETEVLKPPIVGSEAPGEEERDLRHERFPERYEKLASLVERERNEIYELTLENATKKVSPNSGTIVVFTSTKTDDDIALLAKHISEVISSRNKMLKSLDGDKNFASIALVHVFFFIIYPVVEGNFPLPTPKPLTKVHF</sequence>
<evidence type="ECO:0000256" key="11">
    <source>
        <dbReference type="ARBA" id="ARBA00061603"/>
    </source>
</evidence>
<keyword evidence="6" id="KW-0498">Mitosis</keyword>
<comment type="similarity">
    <text evidence="11">Belongs to the Integrator subunit 13 family.</text>
</comment>
<evidence type="ECO:0000256" key="1">
    <source>
        <dbReference type="ARBA" id="ARBA00004123"/>
    </source>
</evidence>
<evidence type="ECO:0000256" key="9">
    <source>
        <dbReference type="ARBA" id="ARBA00030658"/>
    </source>
</evidence>
<feature type="transmembrane region" description="Helical" evidence="14">
    <location>
        <begin position="236"/>
        <end position="254"/>
    </location>
</feature>
<dbReference type="GO" id="GO:0051642">
    <property type="term" value="P:centrosome localization"/>
    <property type="evidence" value="ECO:0007669"/>
    <property type="project" value="TreeGrafter"/>
</dbReference>
<evidence type="ECO:0000313" key="15">
    <source>
        <dbReference type="EMBL" id="VDN34394.1"/>
    </source>
</evidence>
<dbReference type="AlphaFoldDB" id="A0A3P7MX47"/>
<dbReference type="Proteomes" id="UP000271098">
    <property type="component" value="Unassembled WGS sequence"/>
</dbReference>
<evidence type="ECO:0000313" key="16">
    <source>
        <dbReference type="Proteomes" id="UP000271098"/>
    </source>
</evidence>
<evidence type="ECO:0000256" key="13">
    <source>
        <dbReference type="SAM" id="MobiDB-lite"/>
    </source>
</evidence>
<gene>
    <name evidence="15" type="ORF">GPUH_LOCUS19706</name>
</gene>
<keyword evidence="7" id="KW-0539">Nucleus</keyword>
<evidence type="ECO:0000256" key="14">
    <source>
        <dbReference type="SAM" id="Phobius"/>
    </source>
</evidence>
<dbReference type="GO" id="GO:0051301">
    <property type="term" value="P:cell division"/>
    <property type="evidence" value="ECO:0007669"/>
    <property type="project" value="UniProtKB-KW"/>
</dbReference>
<dbReference type="GO" id="GO:0007346">
    <property type="term" value="P:regulation of mitotic cell cycle"/>
    <property type="evidence" value="ECO:0007669"/>
    <property type="project" value="TreeGrafter"/>
</dbReference>
<feature type="region of interest" description="Disordered" evidence="13">
    <location>
        <begin position="125"/>
        <end position="156"/>
    </location>
</feature>
<evidence type="ECO:0000256" key="6">
    <source>
        <dbReference type="ARBA" id="ARBA00022776"/>
    </source>
</evidence>
<comment type="subcellular location">
    <subcellularLocation>
        <location evidence="2">Cytoplasm</location>
        <location evidence="2">Perinuclear region</location>
    </subcellularLocation>
    <subcellularLocation>
        <location evidence="1">Nucleus</location>
    </subcellularLocation>
</comment>
<protein>
    <recommendedName>
        <fullName evidence="3">Protein asunder</fullName>
    </recommendedName>
    <alternativeName>
        <fullName evidence="10">Cell cycle regulator Mat89Bb</fullName>
    </alternativeName>
    <alternativeName>
        <fullName evidence="9">Set apart in position or space protein</fullName>
    </alternativeName>
</protein>
<evidence type="ECO:0000256" key="7">
    <source>
        <dbReference type="ARBA" id="ARBA00023242"/>
    </source>
</evidence>
<dbReference type="OrthoDB" id="5844105at2759"/>
<dbReference type="GO" id="GO:0048471">
    <property type="term" value="C:perinuclear region of cytoplasm"/>
    <property type="evidence" value="ECO:0007669"/>
    <property type="project" value="UniProtKB-SubCell"/>
</dbReference>
<name>A0A3P7MX47_9BILA</name>
<dbReference type="PANTHER" id="PTHR12955:SF1">
    <property type="entry name" value="INTEGRATOR COMPLEX SUBUNIT 13"/>
    <property type="match status" value="1"/>
</dbReference>
<keyword evidence="4" id="KW-0963">Cytoplasm</keyword>
<keyword evidence="14" id="KW-0812">Transmembrane</keyword>
<evidence type="ECO:0000256" key="3">
    <source>
        <dbReference type="ARBA" id="ARBA00020501"/>
    </source>
</evidence>
<accession>A0A3P7MX47</accession>
<evidence type="ECO:0000256" key="8">
    <source>
        <dbReference type="ARBA" id="ARBA00023306"/>
    </source>
</evidence>
<dbReference type="InterPro" id="IPR019355">
    <property type="entry name" value="Cell_cycle_regulator_Mat89Bb"/>
</dbReference>
<evidence type="ECO:0000256" key="10">
    <source>
        <dbReference type="ARBA" id="ARBA00032585"/>
    </source>
</evidence>
<keyword evidence="14" id="KW-0472">Membrane</keyword>
<keyword evidence="14" id="KW-1133">Transmembrane helix</keyword>
<dbReference type="Pfam" id="PF10221">
    <property type="entry name" value="Mat89Bb"/>
    <property type="match status" value="1"/>
</dbReference>
<evidence type="ECO:0000256" key="2">
    <source>
        <dbReference type="ARBA" id="ARBA00004556"/>
    </source>
</evidence>
<reference evidence="15 16" key="1">
    <citation type="submission" date="2018-11" db="EMBL/GenBank/DDBJ databases">
        <authorList>
            <consortium name="Pathogen Informatics"/>
        </authorList>
    </citation>
    <scope>NUCLEOTIDE SEQUENCE [LARGE SCALE GENOMIC DNA]</scope>
</reference>
<dbReference type="EMBL" id="UYRT01088999">
    <property type="protein sequence ID" value="VDN34394.1"/>
    <property type="molecule type" value="Genomic_DNA"/>
</dbReference>
<evidence type="ECO:0000256" key="4">
    <source>
        <dbReference type="ARBA" id="ARBA00022490"/>
    </source>
</evidence>